<dbReference type="EMBL" id="CAJOBI010179831">
    <property type="protein sequence ID" value="CAF4921790.1"/>
    <property type="molecule type" value="Genomic_DNA"/>
</dbReference>
<dbReference type="Pfam" id="PF01074">
    <property type="entry name" value="Glyco_hydro_38N"/>
    <property type="match status" value="1"/>
</dbReference>
<name>A0A8S3CUW9_9BILA</name>
<dbReference type="Proteomes" id="UP000681720">
    <property type="component" value="Unassembled WGS sequence"/>
</dbReference>
<proteinExistence type="predicted"/>
<evidence type="ECO:0000313" key="2">
    <source>
        <dbReference type="EMBL" id="CAF4921790.1"/>
    </source>
</evidence>
<feature type="non-terminal residue" evidence="2">
    <location>
        <position position="1"/>
    </location>
</feature>
<accession>A0A8S3CUW9</accession>
<comment type="caution">
    <text evidence="2">The sequence shown here is derived from an EMBL/GenBank/DDBJ whole genome shotgun (WGS) entry which is preliminary data.</text>
</comment>
<dbReference type="GO" id="GO:0005764">
    <property type="term" value="C:lysosome"/>
    <property type="evidence" value="ECO:0007669"/>
    <property type="project" value="TreeGrafter"/>
</dbReference>
<dbReference type="PANTHER" id="PTHR11607:SF3">
    <property type="entry name" value="LYSOSOMAL ALPHA-MANNOSIDASE"/>
    <property type="match status" value="1"/>
</dbReference>
<dbReference type="GO" id="GO:0006013">
    <property type="term" value="P:mannose metabolic process"/>
    <property type="evidence" value="ECO:0007669"/>
    <property type="project" value="InterPro"/>
</dbReference>
<dbReference type="PANTHER" id="PTHR11607">
    <property type="entry name" value="ALPHA-MANNOSIDASE"/>
    <property type="match status" value="1"/>
</dbReference>
<evidence type="ECO:0000313" key="4">
    <source>
        <dbReference type="Proteomes" id="UP000676336"/>
    </source>
</evidence>
<evidence type="ECO:0000313" key="3">
    <source>
        <dbReference type="EMBL" id="CAF4946699.1"/>
    </source>
</evidence>
<feature type="domain" description="Glycoside hydrolase family 38 N-terminal" evidence="1">
    <location>
        <begin position="1"/>
        <end position="58"/>
    </location>
</feature>
<dbReference type="InterPro" id="IPR027291">
    <property type="entry name" value="Glyco_hydro_38_N_sf"/>
</dbReference>
<gene>
    <name evidence="3" type="ORF">GIL414_LOCUS54104</name>
    <name evidence="2" type="ORF">SMN809_LOCUS52746</name>
</gene>
<organism evidence="2 4">
    <name type="scientific">Rotaria magnacalcarata</name>
    <dbReference type="NCBI Taxonomy" id="392030"/>
    <lineage>
        <taxon>Eukaryota</taxon>
        <taxon>Metazoa</taxon>
        <taxon>Spiralia</taxon>
        <taxon>Gnathifera</taxon>
        <taxon>Rotifera</taxon>
        <taxon>Eurotatoria</taxon>
        <taxon>Bdelloidea</taxon>
        <taxon>Philodinida</taxon>
        <taxon>Philodinidae</taxon>
        <taxon>Rotaria</taxon>
    </lineage>
</organism>
<dbReference type="GO" id="GO:0004559">
    <property type="term" value="F:alpha-mannosidase activity"/>
    <property type="evidence" value="ECO:0007669"/>
    <property type="project" value="InterPro"/>
</dbReference>
<protein>
    <recommendedName>
        <fullName evidence="1">Glycoside hydrolase family 38 N-terminal domain-containing protein</fullName>
    </recommendedName>
</protein>
<dbReference type="AlphaFoldDB" id="A0A8S3CUW9"/>
<dbReference type="InterPro" id="IPR011330">
    <property type="entry name" value="Glyco_hydro/deAcase_b/a-brl"/>
</dbReference>
<dbReference type="InterPro" id="IPR050843">
    <property type="entry name" value="Glycosyl_Hydrlase_38"/>
</dbReference>
<reference evidence="2" key="1">
    <citation type="submission" date="2021-02" db="EMBL/GenBank/DDBJ databases">
        <authorList>
            <person name="Nowell W R."/>
        </authorList>
    </citation>
    <scope>NUCLEOTIDE SEQUENCE</scope>
</reference>
<dbReference type="Gene3D" id="3.20.110.10">
    <property type="entry name" value="Glycoside hydrolase 38, N terminal domain"/>
    <property type="match status" value="1"/>
</dbReference>
<dbReference type="SUPFAM" id="SSF88713">
    <property type="entry name" value="Glycoside hydrolase/deacetylase"/>
    <property type="match status" value="1"/>
</dbReference>
<evidence type="ECO:0000259" key="1">
    <source>
        <dbReference type="Pfam" id="PF01074"/>
    </source>
</evidence>
<dbReference type="Proteomes" id="UP000676336">
    <property type="component" value="Unassembled WGS sequence"/>
</dbReference>
<sequence>MGSDFQYENANQWYKNLDKLIRYVNAQQVNGSGVNIFYSTPTCYLYALNKVNRTWTTKTDD</sequence>
<dbReference type="EMBL" id="CAJOBJ010189035">
    <property type="protein sequence ID" value="CAF4946699.1"/>
    <property type="molecule type" value="Genomic_DNA"/>
</dbReference>
<dbReference type="InterPro" id="IPR000602">
    <property type="entry name" value="Glyco_hydro_38_N"/>
</dbReference>
<dbReference type="InterPro" id="IPR037094">
    <property type="entry name" value="Glyco_hydro_38_cen_sf"/>
</dbReference>
<dbReference type="Gene3D" id="1.20.1270.50">
    <property type="entry name" value="Glycoside hydrolase family 38, central domain"/>
    <property type="match status" value="1"/>
</dbReference>